<dbReference type="Proteomes" id="UP001253595">
    <property type="component" value="Unassembled WGS sequence"/>
</dbReference>
<dbReference type="InterPro" id="IPR036397">
    <property type="entry name" value="RNaseH_sf"/>
</dbReference>
<dbReference type="InterPro" id="IPR012337">
    <property type="entry name" value="RNaseH-like_sf"/>
</dbReference>
<dbReference type="Gene3D" id="3.30.420.10">
    <property type="entry name" value="Ribonuclease H-like superfamily/Ribonuclease H"/>
    <property type="match status" value="1"/>
</dbReference>
<dbReference type="EMBL" id="JAVDVX010000001">
    <property type="protein sequence ID" value="MDR7088231.1"/>
    <property type="molecule type" value="Genomic_DNA"/>
</dbReference>
<gene>
    <name evidence="2" type="ORF">J2X05_000234</name>
</gene>
<feature type="domain" description="RNase H type-1" evidence="1">
    <location>
        <begin position="1"/>
        <end position="155"/>
    </location>
</feature>
<sequence length="162" mass="18631">MLFTDGSVDTKTRIGFGAYLAINSTESPRADLKTKVKVKKFENTSSTTLELQTLLWAIDDVFLLHPEKTKRVAVYSDSQNILGLLARRSSLEVREYFSRDGKQLNNTEFYQQFFKAMDQCDCQIIKVDGHKPRHSKNDTDQLFALVDKAARFALREFNRQIS</sequence>
<dbReference type="InterPro" id="IPR002156">
    <property type="entry name" value="RNaseH_domain"/>
</dbReference>
<keyword evidence="3" id="KW-1185">Reference proteome</keyword>
<proteinExistence type="predicted"/>
<dbReference type="RefSeq" id="WP_310067585.1">
    <property type="nucleotide sequence ID" value="NZ_JAVDVX010000001.1"/>
</dbReference>
<name>A0ABU1USS2_9GAMM</name>
<protein>
    <submittedName>
        <fullName evidence="2">Ribonuclease HI</fullName>
    </submittedName>
</protein>
<evidence type="ECO:0000259" key="1">
    <source>
        <dbReference type="PROSITE" id="PS50879"/>
    </source>
</evidence>
<reference evidence="2 3" key="1">
    <citation type="submission" date="2023-07" db="EMBL/GenBank/DDBJ databases">
        <title>Sorghum-associated microbial communities from plants grown in Nebraska, USA.</title>
        <authorList>
            <person name="Schachtman D."/>
        </authorList>
    </citation>
    <scope>NUCLEOTIDE SEQUENCE [LARGE SCALE GENOMIC DNA]</scope>
    <source>
        <strain evidence="2 3">BE190</strain>
    </source>
</reference>
<dbReference type="SUPFAM" id="SSF53098">
    <property type="entry name" value="Ribonuclease H-like"/>
    <property type="match status" value="1"/>
</dbReference>
<dbReference type="Pfam" id="PF00075">
    <property type="entry name" value="RNase_H"/>
    <property type="match status" value="1"/>
</dbReference>
<comment type="caution">
    <text evidence="2">The sequence shown here is derived from an EMBL/GenBank/DDBJ whole genome shotgun (WGS) entry which is preliminary data.</text>
</comment>
<organism evidence="2 3">
    <name type="scientific">Cellvibrio fibrivorans</name>
    <dbReference type="NCBI Taxonomy" id="126350"/>
    <lineage>
        <taxon>Bacteria</taxon>
        <taxon>Pseudomonadati</taxon>
        <taxon>Pseudomonadota</taxon>
        <taxon>Gammaproteobacteria</taxon>
        <taxon>Cellvibrionales</taxon>
        <taxon>Cellvibrionaceae</taxon>
        <taxon>Cellvibrio</taxon>
    </lineage>
</organism>
<evidence type="ECO:0000313" key="3">
    <source>
        <dbReference type="Proteomes" id="UP001253595"/>
    </source>
</evidence>
<accession>A0ABU1USS2</accession>
<dbReference type="PROSITE" id="PS50879">
    <property type="entry name" value="RNASE_H_1"/>
    <property type="match status" value="1"/>
</dbReference>
<evidence type="ECO:0000313" key="2">
    <source>
        <dbReference type="EMBL" id="MDR7088231.1"/>
    </source>
</evidence>